<feature type="signal peptide" evidence="1">
    <location>
        <begin position="1"/>
        <end position="25"/>
    </location>
</feature>
<dbReference type="Gene3D" id="2.60.40.10">
    <property type="entry name" value="Immunoglobulins"/>
    <property type="match status" value="3"/>
</dbReference>
<dbReference type="Proteomes" id="UP000235015">
    <property type="component" value="Unassembled WGS sequence"/>
</dbReference>
<dbReference type="InterPro" id="IPR003961">
    <property type="entry name" value="FN3_dom"/>
</dbReference>
<dbReference type="RefSeq" id="WP_273438223.1">
    <property type="nucleotide sequence ID" value="NZ_PKUN01000004.1"/>
</dbReference>
<accession>A0A2N6CZ61</accession>
<feature type="domain" description="Fibronectin type-III" evidence="2">
    <location>
        <begin position="468"/>
        <end position="563"/>
    </location>
</feature>
<evidence type="ECO:0000256" key="1">
    <source>
        <dbReference type="SAM" id="SignalP"/>
    </source>
</evidence>
<dbReference type="PROSITE" id="PS50853">
    <property type="entry name" value="FN3"/>
    <property type="match status" value="2"/>
</dbReference>
<feature type="chain" id="PRO_5014931173" description="Fibronectin type-III domain-containing protein" evidence="1">
    <location>
        <begin position="26"/>
        <end position="655"/>
    </location>
</feature>
<evidence type="ECO:0000313" key="4">
    <source>
        <dbReference type="Proteomes" id="UP000235015"/>
    </source>
</evidence>
<feature type="domain" description="Fibronectin type-III" evidence="2">
    <location>
        <begin position="277"/>
        <end position="374"/>
    </location>
</feature>
<proteinExistence type="predicted"/>
<evidence type="ECO:0000259" key="2">
    <source>
        <dbReference type="PROSITE" id="PS50853"/>
    </source>
</evidence>
<gene>
    <name evidence="3" type="ORF">C0630_05465</name>
</gene>
<dbReference type="AlphaFoldDB" id="A0A2N6CZ61"/>
<comment type="caution">
    <text evidence="3">The sequence shown here is derived from an EMBL/GenBank/DDBJ whole genome shotgun (WGS) entry which is preliminary data.</text>
</comment>
<name>A0A2N6CZ61_9GAMM</name>
<dbReference type="InterPro" id="IPR013783">
    <property type="entry name" value="Ig-like_fold"/>
</dbReference>
<dbReference type="SUPFAM" id="SSF49265">
    <property type="entry name" value="Fibronectin type III"/>
    <property type="match status" value="2"/>
</dbReference>
<protein>
    <recommendedName>
        <fullName evidence="2">Fibronectin type-III domain-containing protein</fullName>
    </recommendedName>
</protein>
<dbReference type="InterPro" id="IPR036116">
    <property type="entry name" value="FN3_sf"/>
</dbReference>
<organism evidence="3 4">
    <name type="scientific">Sedimenticola selenatireducens</name>
    <dbReference type="NCBI Taxonomy" id="191960"/>
    <lineage>
        <taxon>Bacteria</taxon>
        <taxon>Pseudomonadati</taxon>
        <taxon>Pseudomonadota</taxon>
        <taxon>Gammaproteobacteria</taxon>
        <taxon>Chromatiales</taxon>
        <taxon>Sedimenticolaceae</taxon>
        <taxon>Sedimenticola</taxon>
    </lineage>
</organism>
<dbReference type="EMBL" id="PKUN01000004">
    <property type="protein sequence ID" value="PLX62655.1"/>
    <property type="molecule type" value="Genomic_DNA"/>
</dbReference>
<keyword evidence="1" id="KW-0732">Signal</keyword>
<evidence type="ECO:0000313" key="3">
    <source>
        <dbReference type="EMBL" id="PLX62655.1"/>
    </source>
</evidence>
<dbReference type="CDD" id="cd00063">
    <property type="entry name" value="FN3"/>
    <property type="match status" value="1"/>
</dbReference>
<sequence>MSRFLLNPYSMLAALLLCLSLQSTARSTEGSTSQFYIASDGRGGVHLLWWIPPERWSEGGFRLEDDQGNLLVEQTGPGANREAMQQLTQELRNDIQRLTNPDNPIRTNAGNAISLGIQTLGNWEFAKALGLGVELSGLTPQPTGFAVLGLGKNGKPDGKYLKTEPFNLSQSTPLQSAPVKLRGITAANGVQLYWQGPDQHLLPILAYRVERESEGGRSLLTPQPLIRGSDWPADTVAFTDATPPLESEVRYLVSAIDVLGRPSQAAILDLFVPDLSALDPPGRITTDTTKEAIEISWQANPSPHTSGYIVERSPLPAGPYEILTPTGLPGNQTQYRDTPLARATNLFYRVRAIDPRGNVGEPGNAALARRSAEAPAAPGGLKIAAGHTRVRLAWGPVPGAFGYQVERRVPGGAWQALGNLLTQEPRLDDHLGPMNGRRLEYRVSAVAWGDVAGPASKPVAVDLPDTLPPEAPSIVSAESVNGSALLRFHPAAPENQTAQLLVLRGGPDDPGLVIGDPLPGSAREWRDAWVLPGETYWYRLVALDASGNRSDPGEAVSLRIAAVIPVAPPQPVAHYEAKPFARVVIDVTLAPPDHTLVLETRSEDDTRWRHVTGASTGNTVVDTHPRQGKTDYRVRWRTQQGLLGPPSPAISVEIH</sequence>
<reference evidence="3 4" key="1">
    <citation type="submission" date="2017-11" db="EMBL/GenBank/DDBJ databases">
        <title>Genome-resolved metagenomics identifies genetic mobility, metabolic interactions, and unexpected diversity in perchlorate-reducing communities.</title>
        <authorList>
            <person name="Barnum T.P."/>
            <person name="Figueroa I.A."/>
            <person name="Carlstrom C.I."/>
            <person name="Lucas L.N."/>
            <person name="Engelbrektson A.L."/>
            <person name="Coates J.D."/>
        </authorList>
    </citation>
    <scope>NUCLEOTIDE SEQUENCE [LARGE SCALE GENOMIC DNA]</scope>
    <source>
        <strain evidence="3">BM301</strain>
    </source>
</reference>